<dbReference type="EMBL" id="MN740475">
    <property type="protein sequence ID" value="QHU28881.1"/>
    <property type="molecule type" value="Genomic_DNA"/>
</dbReference>
<accession>A0A6C0LGR0</accession>
<evidence type="ECO:0000256" key="1">
    <source>
        <dbReference type="SAM" id="Phobius"/>
    </source>
</evidence>
<protein>
    <submittedName>
        <fullName evidence="2">Uncharacterized protein</fullName>
    </submittedName>
</protein>
<name>A0A6C0LGR0_9ZZZZ</name>
<feature type="transmembrane region" description="Helical" evidence="1">
    <location>
        <begin position="102"/>
        <end position="123"/>
    </location>
</feature>
<reference evidence="2" key="1">
    <citation type="journal article" date="2020" name="Nature">
        <title>Giant virus diversity and host interactions through global metagenomics.</title>
        <authorList>
            <person name="Schulz F."/>
            <person name="Roux S."/>
            <person name="Paez-Espino D."/>
            <person name="Jungbluth S."/>
            <person name="Walsh D.A."/>
            <person name="Denef V.J."/>
            <person name="McMahon K.D."/>
            <person name="Konstantinidis K.T."/>
            <person name="Eloe-Fadrosh E.A."/>
            <person name="Kyrpides N.C."/>
            <person name="Woyke T."/>
        </authorList>
    </citation>
    <scope>NUCLEOTIDE SEQUENCE</scope>
    <source>
        <strain evidence="2">GVMAG-M-3300027791-30</strain>
    </source>
</reference>
<sequence>MKVCNVGKGSKLLVVVFLVLLIVLCSFGLMDSGKYSCDNGLFIDHNDLKSLITDSKTKTQNFQNLSSCISKLGNSKSPLKGVSNCFNKYGYGECVEGHTSEIILIIIISLTGIFLLFNLFCMFQKNGPMAMM</sequence>
<dbReference type="AlphaFoldDB" id="A0A6C0LGR0"/>
<keyword evidence="1" id="KW-0812">Transmembrane</keyword>
<keyword evidence="1" id="KW-1133">Transmembrane helix</keyword>
<evidence type="ECO:0000313" key="2">
    <source>
        <dbReference type="EMBL" id="QHU28881.1"/>
    </source>
</evidence>
<proteinExistence type="predicted"/>
<feature type="transmembrane region" description="Helical" evidence="1">
    <location>
        <begin position="12"/>
        <end position="30"/>
    </location>
</feature>
<keyword evidence="1" id="KW-0472">Membrane</keyword>
<organism evidence="2">
    <name type="scientific">viral metagenome</name>
    <dbReference type="NCBI Taxonomy" id="1070528"/>
    <lineage>
        <taxon>unclassified sequences</taxon>
        <taxon>metagenomes</taxon>
        <taxon>organismal metagenomes</taxon>
    </lineage>
</organism>